<dbReference type="InterPro" id="IPR029061">
    <property type="entry name" value="THDP-binding"/>
</dbReference>
<organism evidence="5 6">
    <name type="scientific">Evansella caseinilytica</name>
    <dbReference type="NCBI Taxonomy" id="1503961"/>
    <lineage>
        <taxon>Bacteria</taxon>
        <taxon>Bacillati</taxon>
        <taxon>Bacillota</taxon>
        <taxon>Bacilli</taxon>
        <taxon>Bacillales</taxon>
        <taxon>Bacillaceae</taxon>
        <taxon>Evansella</taxon>
    </lineage>
</organism>
<evidence type="ECO:0000313" key="5">
    <source>
        <dbReference type="EMBL" id="SDY06884.1"/>
    </source>
</evidence>
<evidence type="ECO:0000313" key="6">
    <source>
        <dbReference type="Proteomes" id="UP000198935"/>
    </source>
</evidence>
<evidence type="ECO:0000259" key="2">
    <source>
        <dbReference type="Pfam" id="PF01558"/>
    </source>
</evidence>
<reference evidence="6" key="1">
    <citation type="submission" date="2016-10" db="EMBL/GenBank/DDBJ databases">
        <authorList>
            <person name="Varghese N."/>
            <person name="Submissions S."/>
        </authorList>
    </citation>
    <scope>NUCLEOTIDE SEQUENCE [LARGE SCALE GENOMIC DNA]</scope>
    <source>
        <strain evidence="6">SP</strain>
    </source>
</reference>
<dbReference type="Gene3D" id="3.40.50.920">
    <property type="match status" value="1"/>
</dbReference>
<dbReference type="EMBL" id="FNPI01000001">
    <property type="protein sequence ID" value="SDY06884.1"/>
    <property type="molecule type" value="Genomic_DNA"/>
</dbReference>
<dbReference type="Pfam" id="PF01558">
    <property type="entry name" value="POR"/>
    <property type="match status" value="1"/>
</dbReference>
<dbReference type="PANTHER" id="PTHR32154">
    <property type="entry name" value="PYRUVATE-FLAVODOXIN OXIDOREDUCTASE-RELATED"/>
    <property type="match status" value="1"/>
</dbReference>
<dbReference type="FunFam" id="3.40.50.970:FF:000022">
    <property type="entry name" value="2-oxoglutarate ferredoxin oxidoreductase alpha subunit"/>
    <property type="match status" value="1"/>
</dbReference>
<protein>
    <submittedName>
        <fullName evidence="5">2-oxoglutarate ferredoxin oxidoreductase subunit alpha</fullName>
    </submittedName>
</protein>
<dbReference type="SUPFAM" id="SSF52518">
    <property type="entry name" value="Thiamin diphosphate-binding fold (THDP-binding)"/>
    <property type="match status" value="1"/>
</dbReference>
<accession>A0A1H3GWK0</accession>
<proteinExistence type="predicted"/>
<dbReference type="InterPro" id="IPR002880">
    <property type="entry name" value="Pyrv_Fd/Flavodoxin_OxRdtase_N"/>
</dbReference>
<dbReference type="STRING" id="1503961.SAMN05421736_101288"/>
<dbReference type="NCBIfam" id="TIGR03710">
    <property type="entry name" value="OAFO_sf"/>
    <property type="match status" value="1"/>
</dbReference>
<keyword evidence="6" id="KW-1185">Reference proteome</keyword>
<dbReference type="InterPro" id="IPR002869">
    <property type="entry name" value="Pyrv_flavodox_OxRed_cen"/>
</dbReference>
<keyword evidence="1" id="KW-0560">Oxidoreductase</keyword>
<dbReference type="InterPro" id="IPR009014">
    <property type="entry name" value="Transketo_C/PFOR_II"/>
</dbReference>
<feature type="domain" description="Pyruvate/ketoisovalerate oxidoreductase catalytic" evidence="2">
    <location>
        <begin position="14"/>
        <end position="178"/>
    </location>
</feature>
<dbReference type="GO" id="GO:0006979">
    <property type="term" value="P:response to oxidative stress"/>
    <property type="evidence" value="ECO:0007669"/>
    <property type="project" value="TreeGrafter"/>
</dbReference>
<dbReference type="InterPro" id="IPR033412">
    <property type="entry name" value="PFOR_II"/>
</dbReference>
<dbReference type="InterPro" id="IPR019752">
    <property type="entry name" value="Pyrv/ketoisovalerate_OxRed_cat"/>
</dbReference>
<feature type="domain" description="Pyruvate flavodoxin/ferredoxin oxidoreductase pyrimidine binding" evidence="3">
    <location>
        <begin position="214"/>
        <end position="453"/>
    </location>
</feature>
<evidence type="ECO:0000256" key="1">
    <source>
        <dbReference type="ARBA" id="ARBA00023002"/>
    </source>
</evidence>
<dbReference type="Proteomes" id="UP000198935">
    <property type="component" value="Unassembled WGS sequence"/>
</dbReference>
<dbReference type="PANTHER" id="PTHR32154:SF20">
    <property type="entry name" value="2-OXOGLUTARATE OXIDOREDUCTASE SUBUNIT KORA"/>
    <property type="match status" value="1"/>
</dbReference>
<dbReference type="InterPro" id="IPR022367">
    <property type="entry name" value="2-oxoacid/accept_OxRdtase_asu"/>
</dbReference>
<sequence length="584" mass="63937">MRDAIEWMVGGQQGEGVDSTGELFAKTLVRYGLSVSTYKQFMSRIKGGHTNYKIKATKDRNYYAGDGIDILLCLDKETYHVNEEALNEAAVVIQDGKELIVENCTTTFGIAYTKFTLPLKKIATEIGNPLAKNMISLGIAAGLLELPDDQFHSFIADIFQKKGAEVIDSNKRAFSKGVALTKEYLQAQIDPLSLPAASSQLFISGNEATGFGSLMAGVRFLSAYPITPASEIMEWLSKELPKVGGTVMQVEDEIAGICFAIGASYSGARAMTSTSGPGLSLKTEALGLAGMSEVPIVIVNSQRGGPSTGLPTKHEQSDLNQMIFGTHGEIPRIVLSPATIEDAFYLAAESFNLAEICQCPVIVALDLGLSMNKMTVPAFDTDRVVIDRGKLLTAEEAKAYNETHFKRYRFTGDGISPRPLPGMPHAVHTTSSNEHDENGYISEEPQNRTKMMRKRLEKTRGATIQEPLKLQESGTKNDLLLVGMGSTYGIIKEAVEELNKEGAITASHLHIQQLYPLPVAELQQIIQEREVVTVENNYQGQLLQLLKLHMPIHGQAKAVTQYDGNPFTVRAIVRQVKELISWQH</sequence>
<name>A0A1H3GWK0_9BACI</name>
<feature type="domain" description="Pyruvate:ferredoxin oxidoreductase core" evidence="4">
    <location>
        <begin position="478"/>
        <end position="570"/>
    </location>
</feature>
<evidence type="ECO:0000259" key="4">
    <source>
        <dbReference type="Pfam" id="PF17147"/>
    </source>
</evidence>
<dbReference type="OrthoDB" id="9794954at2"/>
<dbReference type="CDD" id="cd07034">
    <property type="entry name" value="TPP_PYR_PFOR_IOR-alpha_like"/>
    <property type="match status" value="1"/>
</dbReference>
<gene>
    <name evidence="5" type="ORF">SAMN05421736_101288</name>
</gene>
<dbReference type="GO" id="GO:0016903">
    <property type="term" value="F:oxidoreductase activity, acting on the aldehyde or oxo group of donors"/>
    <property type="evidence" value="ECO:0007669"/>
    <property type="project" value="InterPro"/>
</dbReference>
<dbReference type="Pfam" id="PF01855">
    <property type="entry name" value="POR_N"/>
    <property type="match status" value="1"/>
</dbReference>
<dbReference type="SUPFAM" id="SSF53323">
    <property type="entry name" value="Pyruvate-ferredoxin oxidoreductase, PFOR, domain III"/>
    <property type="match status" value="1"/>
</dbReference>
<dbReference type="InterPro" id="IPR050722">
    <property type="entry name" value="Pyruvate:ferred/Flavod_OxRd"/>
</dbReference>
<dbReference type="SUPFAM" id="SSF52922">
    <property type="entry name" value="TK C-terminal domain-like"/>
    <property type="match status" value="1"/>
</dbReference>
<evidence type="ECO:0000259" key="3">
    <source>
        <dbReference type="Pfam" id="PF01855"/>
    </source>
</evidence>
<dbReference type="Pfam" id="PF17147">
    <property type="entry name" value="PFOR_II"/>
    <property type="match status" value="1"/>
</dbReference>
<dbReference type="AlphaFoldDB" id="A0A1H3GWK0"/>
<dbReference type="Gene3D" id="3.40.50.970">
    <property type="match status" value="1"/>
</dbReference>
<dbReference type="Gene3D" id="3.40.920.10">
    <property type="entry name" value="Pyruvate-ferredoxin oxidoreductase, PFOR, domain III"/>
    <property type="match status" value="1"/>
</dbReference>